<comment type="caution">
    <text evidence="1">The sequence shown here is derived from an EMBL/GenBank/DDBJ whole genome shotgun (WGS) entry which is preliminary data.</text>
</comment>
<reference evidence="1" key="1">
    <citation type="submission" date="2022-12" db="EMBL/GenBank/DDBJ databases">
        <authorList>
            <person name="Webb A."/>
        </authorList>
    </citation>
    <scope>NUCLEOTIDE SEQUENCE</scope>
    <source>
        <strain evidence="1">Hp1</strain>
    </source>
</reference>
<gene>
    <name evidence="1" type="ORF">HBR001_LOCUS9530</name>
</gene>
<proteinExistence type="predicted"/>
<evidence type="ECO:0008006" key="3">
    <source>
        <dbReference type="Google" id="ProtNLM"/>
    </source>
</evidence>
<dbReference type="AlphaFoldDB" id="A0AAV0V4W1"/>
<evidence type="ECO:0000313" key="1">
    <source>
        <dbReference type="EMBL" id="CAI5743543.1"/>
    </source>
</evidence>
<protein>
    <recommendedName>
        <fullName evidence="3">RxLR effector candidate protein</fullName>
    </recommendedName>
</protein>
<organism evidence="1 2">
    <name type="scientific">Hyaloperonospora brassicae</name>
    <name type="common">Brassica downy mildew</name>
    <name type="synonym">Peronospora brassicae</name>
    <dbReference type="NCBI Taxonomy" id="162125"/>
    <lineage>
        <taxon>Eukaryota</taxon>
        <taxon>Sar</taxon>
        <taxon>Stramenopiles</taxon>
        <taxon>Oomycota</taxon>
        <taxon>Peronosporomycetes</taxon>
        <taxon>Peronosporales</taxon>
        <taxon>Peronosporaceae</taxon>
        <taxon>Hyaloperonospora</taxon>
    </lineage>
</organism>
<sequence>MFEVQVVRHRRDSGARRGLQALRRCFALTVDDRYLTLRASPSTTATVLCIPHNDIKCVRVRGRLLRADTLNDGNALTVRLRDREEALRAAELMMDTWGIDPLVENSAVPLTTSEEQDDCAGLALLVKHYVNNRRFRQLVYQLHDHIDTAVAQEGFSRAT</sequence>
<dbReference type="EMBL" id="CANTFL010001490">
    <property type="protein sequence ID" value="CAI5743543.1"/>
    <property type="molecule type" value="Genomic_DNA"/>
</dbReference>
<keyword evidence="2" id="KW-1185">Reference proteome</keyword>
<accession>A0AAV0V4W1</accession>
<name>A0AAV0V4W1_HYABA</name>
<dbReference type="Proteomes" id="UP001162031">
    <property type="component" value="Unassembled WGS sequence"/>
</dbReference>
<evidence type="ECO:0000313" key="2">
    <source>
        <dbReference type="Proteomes" id="UP001162031"/>
    </source>
</evidence>